<dbReference type="InterPro" id="IPR001965">
    <property type="entry name" value="Znf_PHD"/>
</dbReference>
<reference evidence="8" key="2">
    <citation type="submission" date="2014-07" db="EMBL/GenBank/DDBJ databases">
        <authorList>
            <person name="Hull J."/>
        </authorList>
    </citation>
    <scope>NUCLEOTIDE SEQUENCE</scope>
</reference>
<protein>
    <submittedName>
        <fullName evidence="8">CHD3-type chromatin-remodeling factor PICKLE</fullName>
    </submittedName>
</protein>
<dbReference type="InterPro" id="IPR019787">
    <property type="entry name" value="Znf_PHD-finger"/>
</dbReference>
<keyword evidence="3" id="KW-0862">Zinc</keyword>
<feature type="coiled-coil region" evidence="5">
    <location>
        <begin position="111"/>
        <end position="152"/>
    </location>
</feature>
<dbReference type="PROSITE" id="PS50016">
    <property type="entry name" value="ZF_PHD_2"/>
    <property type="match status" value="1"/>
</dbReference>
<organism evidence="8">
    <name type="scientific">Lygus hesperus</name>
    <name type="common">Western plant bug</name>
    <dbReference type="NCBI Taxonomy" id="30085"/>
    <lineage>
        <taxon>Eukaryota</taxon>
        <taxon>Metazoa</taxon>
        <taxon>Ecdysozoa</taxon>
        <taxon>Arthropoda</taxon>
        <taxon>Hexapoda</taxon>
        <taxon>Insecta</taxon>
        <taxon>Pterygota</taxon>
        <taxon>Neoptera</taxon>
        <taxon>Paraneoptera</taxon>
        <taxon>Hemiptera</taxon>
        <taxon>Heteroptera</taxon>
        <taxon>Panheteroptera</taxon>
        <taxon>Cimicomorpha</taxon>
        <taxon>Miridae</taxon>
        <taxon>Mirini</taxon>
        <taxon>Lygus</taxon>
    </lineage>
</organism>
<keyword evidence="1" id="KW-0479">Metal-binding</keyword>
<reference evidence="8" key="1">
    <citation type="journal article" date="2014" name="PLoS ONE">
        <title>Transcriptome-Based Identification of ABC Transporters in the Western Tarnished Plant Bug Lygus hesperus.</title>
        <authorList>
            <person name="Hull J.J."/>
            <person name="Chaney K."/>
            <person name="Geib S.M."/>
            <person name="Fabrick J.A."/>
            <person name="Brent C.S."/>
            <person name="Walsh D."/>
            <person name="Lavine L.C."/>
        </authorList>
    </citation>
    <scope>NUCLEOTIDE SEQUENCE</scope>
</reference>
<feature type="compositionally biased region" description="Basic and acidic residues" evidence="6">
    <location>
        <begin position="81"/>
        <end position="92"/>
    </location>
</feature>
<dbReference type="Gene3D" id="3.30.40.10">
    <property type="entry name" value="Zinc/RING finger domain, C3HC4 (zinc finger)"/>
    <property type="match status" value="1"/>
</dbReference>
<dbReference type="InterPro" id="IPR011011">
    <property type="entry name" value="Znf_FYVE_PHD"/>
</dbReference>
<evidence type="ECO:0000256" key="5">
    <source>
        <dbReference type="SAM" id="Coils"/>
    </source>
</evidence>
<evidence type="ECO:0000256" key="4">
    <source>
        <dbReference type="PROSITE-ProRule" id="PRU00146"/>
    </source>
</evidence>
<keyword evidence="5" id="KW-0175">Coiled coil</keyword>
<evidence type="ECO:0000256" key="1">
    <source>
        <dbReference type="ARBA" id="ARBA00022723"/>
    </source>
</evidence>
<feature type="region of interest" description="Disordered" evidence="6">
    <location>
        <begin position="68"/>
        <end position="92"/>
    </location>
</feature>
<accession>A0A0A9X9A9</accession>
<dbReference type="GO" id="GO:0008270">
    <property type="term" value="F:zinc ion binding"/>
    <property type="evidence" value="ECO:0007669"/>
    <property type="project" value="UniProtKB-KW"/>
</dbReference>
<name>A0A0A9X9A9_LYGHE</name>
<dbReference type="SMART" id="SM00249">
    <property type="entry name" value="PHD"/>
    <property type="match status" value="1"/>
</dbReference>
<dbReference type="CDD" id="cd15489">
    <property type="entry name" value="PHD_SF"/>
    <property type="match status" value="1"/>
</dbReference>
<feature type="domain" description="PHD-type" evidence="7">
    <location>
        <begin position="3"/>
        <end position="54"/>
    </location>
</feature>
<keyword evidence="2 4" id="KW-0863">Zinc-finger</keyword>
<dbReference type="AlphaFoldDB" id="A0A0A9X9A9"/>
<dbReference type="EMBL" id="GBRD01016335">
    <property type="protein sequence ID" value="JAG49491.1"/>
    <property type="molecule type" value="Transcribed_RNA"/>
</dbReference>
<proteinExistence type="predicted"/>
<sequence>MANVECSKCRQSIGENEVMVQCISCRVKKHAECAKLSLEEASVKRWRCRDCKKKRLVDPTASTILSSHELKSEELEGTSATKKEKSTAEQKNKPFDIDRLKVQCYEGHLKLKSLERRMKALNDKYDDVLNKNKKLEKELSSYKMKVEDLEQKIRINGVEIWGIQVSKNEDLMDIMERLWEVMDFQMTKHQVDRVWKEKKSEEEFLVGTLLGRMENSVPKTVIHVNFVTNHDKEEFMSAWKLIEQTRGVSVGQLGIAGEGFVKIENSLTPYKQKLFQKALEYANDFHYPRVGVKNGEIYMLKDLDVGPMIFIKSPRDFEKLSDIDKNKN</sequence>
<evidence type="ECO:0000256" key="3">
    <source>
        <dbReference type="ARBA" id="ARBA00022833"/>
    </source>
</evidence>
<evidence type="ECO:0000259" key="7">
    <source>
        <dbReference type="PROSITE" id="PS50016"/>
    </source>
</evidence>
<dbReference type="SUPFAM" id="SSF57903">
    <property type="entry name" value="FYVE/PHD zinc finger"/>
    <property type="match status" value="1"/>
</dbReference>
<evidence type="ECO:0000256" key="2">
    <source>
        <dbReference type="ARBA" id="ARBA00022771"/>
    </source>
</evidence>
<evidence type="ECO:0000256" key="6">
    <source>
        <dbReference type="SAM" id="MobiDB-lite"/>
    </source>
</evidence>
<reference evidence="9" key="3">
    <citation type="submission" date="2014-09" db="EMBL/GenBank/DDBJ databases">
        <authorList>
            <person name="Magalhaes I.L.F."/>
            <person name="Oliveira U."/>
            <person name="Santos F.R."/>
            <person name="Vidigal T.H.D.A."/>
            <person name="Brescovit A.D."/>
            <person name="Santos A.J."/>
        </authorList>
    </citation>
    <scope>NUCLEOTIDE SEQUENCE</scope>
</reference>
<dbReference type="InterPro" id="IPR013083">
    <property type="entry name" value="Znf_RING/FYVE/PHD"/>
</dbReference>
<dbReference type="EMBL" id="GBHO01029944">
    <property type="protein sequence ID" value="JAG13660.1"/>
    <property type="molecule type" value="Transcribed_RNA"/>
</dbReference>
<gene>
    <name evidence="8" type="primary">PKL_2</name>
    <name evidence="8" type="ORF">CM83_23547</name>
</gene>
<evidence type="ECO:0000313" key="8">
    <source>
        <dbReference type="EMBL" id="JAG13660.1"/>
    </source>
</evidence>
<evidence type="ECO:0000313" key="9">
    <source>
        <dbReference type="EMBL" id="JAG49491.1"/>
    </source>
</evidence>
<dbReference type="Pfam" id="PF00628">
    <property type="entry name" value="PHD"/>
    <property type="match status" value="1"/>
</dbReference>